<gene>
    <name evidence="2" type="ORF">C7K55_01845</name>
</gene>
<dbReference type="EMBL" id="PXXO01000001">
    <property type="protein sequence ID" value="PSJ07477.1"/>
    <property type="molecule type" value="Genomic_DNA"/>
</dbReference>
<dbReference type="AlphaFoldDB" id="A0A2P7N1X1"/>
<accession>A0A2P7N1X1</accession>
<comment type="caution">
    <text evidence="2">The sequence shown here is derived from an EMBL/GenBank/DDBJ whole genome shotgun (WGS) entry which is preliminary data.</text>
</comment>
<dbReference type="Proteomes" id="UP000243002">
    <property type="component" value="Unassembled WGS sequence"/>
</dbReference>
<organism evidence="2 3">
    <name type="scientific">Cyanobium usitatum str. Tous</name>
    <dbReference type="NCBI Taxonomy" id="2116684"/>
    <lineage>
        <taxon>Bacteria</taxon>
        <taxon>Bacillati</taxon>
        <taxon>Cyanobacteriota</taxon>
        <taxon>Cyanophyceae</taxon>
        <taxon>Synechococcales</taxon>
        <taxon>Prochlorococcaceae</taxon>
        <taxon>Cyanobium</taxon>
    </lineage>
</organism>
<reference evidence="2 3" key="1">
    <citation type="journal article" date="2018" name="Environ. Microbiol.">
        <title>Ecological and genomic features of two widespread freshwater picocyanobacteria.</title>
        <authorList>
            <person name="Cabello-Yeves P.J."/>
            <person name="Picazo A."/>
            <person name="Camacho A."/>
            <person name="Callieri C."/>
            <person name="Rosselli R."/>
            <person name="Roda-Garcia J.J."/>
            <person name="Coutinho F.H."/>
            <person name="Rodriguez-Valera F."/>
        </authorList>
    </citation>
    <scope>NUCLEOTIDE SEQUENCE [LARGE SCALE GENOMIC DNA]</scope>
    <source>
        <strain evidence="2 3">Tous</strain>
    </source>
</reference>
<protein>
    <submittedName>
        <fullName evidence="2">Uncharacterized protein</fullName>
    </submittedName>
</protein>
<evidence type="ECO:0000313" key="3">
    <source>
        <dbReference type="Proteomes" id="UP000243002"/>
    </source>
</evidence>
<feature type="region of interest" description="Disordered" evidence="1">
    <location>
        <begin position="1"/>
        <end position="32"/>
    </location>
</feature>
<keyword evidence="3" id="KW-1185">Reference proteome</keyword>
<sequence>MRHFDQPLACFSGNHPQKGAYKGSNPDDDELNTEPRWAMVHTTQGLTTSCLGRTCLKWQPDGELTALDLQLVLERLAQVDQDVVAILDRTFD</sequence>
<proteinExistence type="predicted"/>
<evidence type="ECO:0000256" key="1">
    <source>
        <dbReference type="SAM" id="MobiDB-lite"/>
    </source>
</evidence>
<evidence type="ECO:0000313" key="2">
    <source>
        <dbReference type="EMBL" id="PSJ07477.1"/>
    </source>
</evidence>
<name>A0A2P7N1X1_9CYAN</name>